<keyword evidence="3" id="KW-1185">Reference proteome</keyword>
<proteinExistence type="predicted"/>
<protein>
    <submittedName>
        <fullName evidence="2">Uncharacterized protein</fullName>
    </submittedName>
</protein>
<evidence type="ECO:0000313" key="2">
    <source>
        <dbReference type="EMBL" id="PKI75823.1"/>
    </source>
</evidence>
<evidence type="ECO:0000256" key="1">
    <source>
        <dbReference type="SAM" id="MobiDB-lite"/>
    </source>
</evidence>
<reference evidence="2 3" key="1">
    <citation type="submission" date="2017-11" db="EMBL/GenBank/DDBJ databases">
        <title>De-novo sequencing of pomegranate (Punica granatum L.) genome.</title>
        <authorList>
            <person name="Akparov Z."/>
            <person name="Amiraslanov A."/>
            <person name="Hajiyeva S."/>
            <person name="Abbasov M."/>
            <person name="Kaur K."/>
            <person name="Hamwieh A."/>
            <person name="Solovyev V."/>
            <person name="Salamov A."/>
            <person name="Braich B."/>
            <person name="Kosarev P."/>
            <person name="Mahmoud A."/>
            <person name="Hajiyev E."/>
            <person name="Babayeva S."/>
            <person name="Izzatullayeva V."/>
            <person name="Mammadov A."/>
            <person name="Mammadov A."/>
            <person name="Sharifova S."/>
            <person name="Ojaghi J."/>
            <person name="Eynullazada K."/>
            <person name="Bayramov B."/>
            <person name="Abdulazimova A."/>
            <person name="Shahmuradov I."/>
        </authorList>
    </citation>
    <scope>NUCLEOTIDE SEQUENCE [LARGE SCALE GENOMIC DNA]</scope>
    <source>
        <strain evidence="3">cv. AG2017</strain>
        <tissue evidence="2">Leaf</tissue>
    </source>
</reference>
<feature type="compositionally biased region" description="Basic residues" evidence="1">
    <location>
        <begin position="11"/>
        <end position="25"/>
    </location>
</feature>
<comment type="caution">
    <text evidence="2">The sequence shown here is derived from an EMBL/GenBank/DDBJ whole genome shotgun (WGS) entry which is preliminary data.</text>
</comment>
<evidence type="ECO:0000313" key="3">
    <source>
        <dbReference type="Proteomes" id="UP000233551"/>
    </source>
</evidence>
<accession>A0A2I0L5C5</accession>
<organism evidence="2 3">
    <name type="scientific">Punica granatum</name>
    <name type="common">Pomegranate</name>
    <dbReference type="NCBI Taxonomy" id="22663"/>
    <lineage>
        <taxon>Eukaryota</taxon>
        <taxon>Viridiplantae</taxon>
        <taxon>Streptophyta</taxon>
        <taxon>Embryophyta</taxon>
        <taxon>Tracheophyta</taxon>
        <taxon>Spermatophyta</taxon>
        <taxon>Magnoliopsida</taxon>
        <taxon>eudicotyledons</taxon>
        <taxon>Gunneridae</taxon>
        <taxon>Pentapetalae</taxon>
        <taxon>rosids</taxon>
        <taxon>malvids</taxon>
        <taxon>Myrtales</taxon>
        <taxon>Lythraceae</taxon>
        <taxon>Punica</taxon>
    </lineage>
</organism>
<feature type="region of interest" description="Disordered" evidence="1">
    <location>
        <begin position="9"/>
        <end position="47"/>
    </location>
</feature>
<name>A0A2I0L5C5_PUNGR</name>
<sequence length="127" mass="14165">MLVLAAACPRARSRTRPRTHPRARRPVREHARPPNAPARTLARSSAPPVCPACLPACPRASVHSRTCILCTRASFQGFYRVTRLSNTSPTLSSYPEASMSGNVWIDPRKTFPTRNKQKSSRVCLKKR</sequence>
<dbReference type="Proteomes" id="UP000233551">
    <property type="component" value="Unassembled WGS sequence"/>
</dbReference>
<gene>
    <name evidence="2" type="ORF">CRG98_003738</name>
</gene>
<dbReference type="EMBL" id="PGOL01000148">
    <property type="protein sequence ID" value="PKI75823.1"/>
    <property type="molecule type" value="Genomic_DNA"/>
</dbReference>
<dbReference type="AlphaFoldDB" id="A0A2I0L5C5"/>